<dbReference type="Proteomes" id="UP001165383">
    <property type="component" value="Unassembled WGS sequence"/>
</dbReference>
<keyword evidence="3" id="KW-1185">Reference proteome</keyword>
<dbReference type="Gene3D" id="1.10.150.690">
    <property type="entry name" value="DUF2063"/>
    <property type="match status" value="1"/>
</dbReference>
<evidence type="ECO:0000313" key="2">
    <source>
        <dbReference type="EMBL" id="MCL6741912.1"/>
    </source>
</evidence>
<accession>A0ABT0SC25</accession>
<keyword evidence="2" id="KW-0238">DNA-binding</keyword>
<gene>
    <name evidence="2" type="ORF">LZ518_12315</name>
</gene>
<dbReference type="EMBL" id="JAMGBB010000001">
    <property type="protein sequence ID" value="MCL6741912.1"/>
    <property type="molecule type" value="Genomic_DNA"/>
</dbReference>
<evidence type="ECO:0000259" key="1">
    <source>
        <dbReference type="Pfam" id="PF09836"/>
    </source>
</evidence>
<proteinExistence type="predicted"/>
<sequence length="237" mass="25826">MPDLASFQRDFAQALMTDGEAVPSLQSQAFAVYRNTSARGAVEALRASYPTVDMLLGDEAFTQVALEFRHEQPPKGPVLSDYGRDFAGFLRCQPWTCELPYLADVARLDWLWLESFLAPDAIAKPLQPSPAARIALHPAARFAWTATPAMTIWLAHRDPWSIAELEPDWVEEGALFTRSGSSVRAEPIDAALHQLLTECVVPTSVAGLVEKVATAFPTANLPELLRQGVAAGALLLT</sequence>
<dbReference type="Pfam" id="PF09836">
    <property type="entry name" value="DUF2063"/>
    <property type="match status" value="1"/>
</dbReference>
<dbReference type="InterPro" id="IPR018640">
    <property type="entry name" value="DUF2063"/>
</dbReference>
<reference evidence="2" key="1">
    <citation type="submission" date="2022-05" db="EMBL/GenBank/DDBJ databases">
        <authorList>
            <person name="Jo J.-H."/>
            <person name="Im W.-T."/>
        </authorList>
    </citation>
    <scope>NUCLEOTIDE SEQUENCE</scope>
    <source>
        <strain evidence="2">RB56-2</strain>
    </source>
</reference>
<dbReference type="GO" id="GO:0003677">
    <property type="term" value="F:DNA binding"/>
    <property type="evidence" value="ECO:0007669"/>
    <property type="project" value="UniProtKB-KW"/>
</dbReference>
<dbReference type="RefSeq" id="WP_249916272.1">
    <property type="nucleotide sequence ID" value="NZ_JAMGBB010000001.1"/>
</dbReference>
<name>A0ABT0SC25_9SPHN</name>
<evidence type="ECO:0000313" key="3">
    <source>
        <dbReference type="Proteomes" id="UP001165383"/>
    </source>
</evidence>
<protein>
    <submittedName>
        <fullName evidence="2">DNA-binding domain-containing protein</fullName>
    </submittedName>
</protein>
<dbReference type="InterPro" id="IPR044922">
    <property type="entry name" value="DUF2063_N_sf"/>
</dbReference>
<organism evidence="2 3">
    <name type="scientific">Sphingomonas brevis</name>
    <dbReference type="NCBI Taxonomy" id="2908206"/>
    <lineage>
        <taxon>Bacteria</taxon>
        <taxon>Pseudomonadati</taxon>
        <taxon>Pseudomonadota</taxon>
        <taxon>Alphaproteobacteria</taxon>
        <taxon>Sphingomonadales</taxon>
        <taxon>Sphingomonadaceae</taxon>
        <taxon>Sphingomonas</taxon>
    </lineage>
</organism>
<feature type="domain" description="Putative DNA-binding" evidence="1">
    <location>
        <begin position="7"/>
        <end position="90"/>
    </location>
</feature>
<comment type="caution">
    <text evidence="2">The sequence shown here is derived from an EMBL/GenBank/DDBJ whole genome shotgun (WGS) entry which is preliminary data.</text>
</comment>